<protein>
    <submittedName>
        <fullName evidence="1">Damage-inducible protein</fullName>
    </submittedName>
</protein>
<dbReference type="Gene3D" id="3.40.50.300">
    <property type="entry name" value="P-loop containing nucleotide triphosphate hydrolases"/>
    <property type="match status" value="1"/>
</dbReference>
<accession>A0A1Z3LWC7</accession>
<gene>
    <name evidence="1" type="ORF">CD943_04955</name>
</gene>
<dbReference type="PIRSF" id="PIRSF034285">
    <property type="entry name" value="UCP034285"/>
    <property type="match status" value="1"/>
</dbReference>
<dbReference type="AlphaFoldDB" id="A0A1Z3LWC7"/>
<organism evidence="1 2">
    <name type="scientific">Brevundimonas diminuta</name>
    <name type="common">Pseudomonas diminuta</name>
    <dbReference type="NCBI Taxonomy" id="293"/>
    <lineage>
        <taxon>Bacteria</taxon>
        <taxon>Pseudomonadati</taxon>
        <taxon>Pseudomonadota</taxon>
        <taxon>Alphaproteobacteria</taxon>
        <taxon>Caulobacterales</taxon>
        <taxon>Caulobacteraceae</taxon>
        <taxon>Brevundimonas</taxon>
    </lineage>
</organism>
<dbReference type="EMBL" id="CP021995">
    <property type="protein sequence ID" value="ASD26297.1"/>
    <property type="molecule type" value="Genomic_DNA"/>
</dbReference>
<name>A0A1Z3LWC7_BREDI</name>
<reference evidence="1 2" key="1">
    <citation type="submission" date="2017-06" db="EMBL/GenBank/DDBJ databases">
        <title>Biodegradation of gentamicin by bacterial consortia AMQD4 in synthetic medium and raw gentamicin sewage.</title>
        <authorList>
            <person name="Chang H."/>
            <person name="Feng Y."/>
            <person name="Li Z."/>
            <person name="Xue J."/>
            <person name="Cheng D."/>
        </authorList>
    </citation>
    <scope>NUCLEOTIDE SEQUENCE [LARGE SCALE GENOMIC DNA]</scope>
    <source>
        <strain evidence="1 2">BZC3</strain>
    </source>
</reference>
<dbReference type="Proteomes" id="UP000197024">
    <property type="component" value="Chromosome"/>
</dbReference>
<dbReference type="InterPro" id="IPR017026">
    <property type="entry name" value="ImuA"/>
</dbReference>
<dbReference type="RefSeq" id="WP_088410323.1">
    <property type="nucleotide sequence ID" value="NZ_CP021995.1"/>
</dbReference>
<dbReference type="InterPro" id="IPR027417">
    <property type="entry name" value="P-loop_NTPase"/>
</dbReference>
<dbReference type="SUPFAM" id="SSF52540">
    <property type="entry name" value="P-loop containing nucleoside triphosphate hydrolases"/>
    <property type="match status" value="1"/>
</dbReference>
<reference evidence="1 2" key="2">
    <citation type="submission" date="2017-06" db="EMBL/GenBank/DDBJ databases">
        <authorList>
            <person name="Kim H.J."/>
            <person name="Triplett B.A."/>
        </authorList>
    </citation>
    <scope>NUCLEOTIDE SEQUENCE [LARGE SCALE GENOMIC DNA]</scope>
    <source>
        <strain evidence="1 2">BZC3</strain>
    </source>
</reference>
<evidence type="ECO:0000313" key="2">
    <source>
        <dbReference type="Proteomes" id="UP000197024"/>
    </source>
</evidence>
<sequence length="252" mass="26390">MHASLPAGLDSLRDRIRALEQGSRSATGILPFGVRDLDRHLPGGGLSLGALHEVASGGEEAVDGAAAALFAAGIAARRPGQVLWCVTRPDLFAPALRQAGLGPDRVIYVEAGDEPSLLACFEEGLRHPGLAAVVAETARLSLVASRRLQLAAEDSGGLGLAVRRWRRASDAADFGQHTASATRWRISPAPSSPLPVPGVGRARWFVELIRCRGAEAADFTLEACDETGRLALPAELARRSSATRTGGRRAAA</sequence>
<evidence type="ECO:0000313" key="1">
    <source>
        <dbReference type="EMBL" id="ASD26297.1"/>
    </source>
</evidence>
<proteinExistence type="predicted"/>